<keyword evidence="2" id="KW-1185">Reference proteome</keyword>
<dbReference type="Proteomes" id="UP000239504">
    <property type="component" value="Unassembled WGS sequence"/>
</dbReference>
<dbReference type="Gene3D" id="1.25.40.10">
    <property type="entry name" value="Tetratricopeptide repeat domain"/>
    <property type="match status" value="1"/>
</dbReference>
<comment type="caution">
    <text evidence="1">The sequence shown here is derived from an EMBL/GenBank/DDBJ whole genome shotgun (WGS) entry which is preliminary data.</text>
</comment>
<dbReference type="PANTHER" id="PTHR43404:SF1">
    <property type="entry name" value="MNN4P"/>
    <property type="match status" value="1"/>
</dbReference>
<protein>
    <submittedName>
        <fullName evidence="1">Uncharacterized protein</fullName>
    </submittedName>
</protein>
<evidence type="ECO:0000313" key="2">
    <source>
        <dbReference type="Proteomes" id="UP000239504"/>
    </source>
</evidence>
<sequence length="449" mass="48200">MEDGKALMDAGRAEEAALSFCYAHDLRPDHVVTIQHLGAALLRAGDPKRALGWFDEGLWAAPGNPILLHGKGLAYHALRARGRALEAFRSVVARDADASASWQSIADLTPDECERLHAIGAAADALLRACTRPTAGAEDFFRGATALIEARRFDEAVWFVEKHFHCFAAPRIAHDKLASAHYRRGAFADAFFHKLRALQCLAPEDVGSAGAAGQFDPGAARAALADIYDILGAAGVPAFLAAGTLLGFMRSGGPLAHDRDIDLGVMRDDEGGPDIAKILREHPALMLPRAARPGDRYFGLTHKHVGIDIFLYANDDDAGVCGFSDHPGDIEWRFSAFDAIAQRFSDRTFRIPSGAERYLAETYGADWRRADKGFASAISSPALSGVDDYARAFYSVARAERSLLLGDREKAAALIAQSPIKIEFNIPLSAPPAIAATPAKATNSNDAEA</sequence>
<gene>
    <name evidence="1" type="ORF">CW354_08385</name>
</gene>
<dbReference type="EMBL" id="PJCH01000005">
    <property type="protein sequence ID" value="PQA88307.1"/>
    <property type="molecule type" value="Genomic_DNA"/>
</dbReference>
<proteinExistence type="predicted"/>
<organism evidence="1 2">
    <name type="scientific">Hyphococcus luteus</name>
    <dbReference type="NCBI Taxonomy" id="2058213"/>
    <lineage>
        <taxon>Bacteria</taxon>
        <taxon>Pseudomonadati</taxon>
        <taxon>Pseudomonadota</taxon>
        <taxon>Alphaproteobacteria</taxon>
        <taxon>Parvularculales</taxon>
        <taxon>Parvularculaceae</taxon>
        <taxon>Hyphococcus</taxon>
    </lineage>
</organism>
<dbReference type="InterPro" id="IPR011990">
    <property type="entry name" value="TPR-like_helical_dom_sf"/>
</dbReference>
<dbReference type="PANTHER" id="PTHR43404">
    <property type="entry name" value="LIPOPOLYSACCHARIDE CHOLINEPHOSPHOTRANSFERASE LICD"/>
    <property type="match status" value="1"/>
</dbReference>
<evidence type="ECO:0000313" key="1">
    <source>
        <dbReference type="EMBL" id="PQA88307.1"/>
    </source>
</evidence>
<name>A0A2S7K734_9PROT</name>
<dbReference type="InterPro" id="IPR052942">
    <property type="entry name" value="LPS_cholinephosphotransferase"/>
</dbReference>
<dbReference type="AlphaFoldDB" id="A0A2S7K734"/>
<reference evidence="1 2" key="1">
    <citation type="submission" date="2017-12" db="EMBL/GenBank/DDBJ databases">
        <authorList>
            <person name="Hurst M.R.H."/>
        </authorList>
    </citation>
    <scope>NUCLEOTIDE SEQUENCE [LARGE SCALE GENOMIC DNA]</scope>
    <source>
        <strain evidence="1 2">SY-3-19</strain>
    </source>
</reference>
<dbReference type="SUPFAM" id="SSF48452">
    <property type="entry name" value="TPR-like"/>
    <property type="match status" value="1"/>
</dbReference>
<accession>A0A2S7K734</accession>